<reference evidence="6 7" key="1">
    <citation type="journal article" date="2024" name="Appl. Microbiol. Biotechnol.">
        <title>Biosynthetic gene clusters with biotechnological applications in novel Antarctic isolates from Actinomycetota.</title>
        <authorList>
            <person name="Bruna P."/>
            <person name="Nunez-Montero K."/>
            <person name="Contreras M.J."/>
            <person name="Leal K."/>
            <person name="Garcia M."/>
            <person name="Abanto M."/>
            <person name="Barrientos L."/>
        </authorList>
    </citation>
    <scope>NUCLEOTIDE SEQUENCE [LARGE SCALE GENOMIC DNA]</scope>
    <source>
        <strain evidence="6 7">Se16.17</strain>
    </source>
</reference>
<comment type="caution">
    <text evidence="6">The sequence shown here is derived from an EMBL/GenBank/DDBJ whole genome shotgun (WGS) entry which is preliminary data.</text>
</comment>
<dbReference type="Proteomes" id="UP001448614">
    <property type="component" value="Unassembled WGS sequence"/>
</dbReference>
<dbReference type="RefSeq" id="WP_347781544.1">
    <property type="nucleotide sequence ID" value="NZ_JBBMFV010000001.1"/>
</dbReference>
<organism evidence="6 7">
    <name type="scientific">Paenarthrobacter nicotinovorans</name>
    <name type="common">Arthrobacter nicotinovorans</name>
    <dbReference type="NCBI Taxonomy" id="29320"/>
    <lineage>
        <taxon>Bacteria</taxon>
        <taxon>Bacillati</taxon>
        <taxon>Actinomycetota</taxon>
        <taxon>Actinomycetes</taxon>
        <taxon>Micrococcales</taxon>
        <taxon>Micrococcaceae</taxon>
        <taxon>Paenarthrobacter</taxon>
    </lineage>
</organism>
<feature type="compositionally biased region" description="Polar residues" evidence="5">
    <location>
        <begin position="49"/>
        <end position="58"/>
    </location>
</feature>
<dbReference type="CDD" id="cd06412">
    <property type="entry name" value="GH25_CH-type"/>
    <property type="match status" value="1"/>
</dbReference>
<name>A0ABV0GLZ8_PAENI</name>
<comment type="similarity">
    <text evidence="1 4">Belongs to the glycosyl hydrolase 25 family.</text>
</comment>
<sequence>MKRRSSELSRRTPLARVGVALTIALVAGSCLGSPAWAETAGPRPAPSPEAQSGSTGQGPQPAGSIAPATTPGSENPPATQQPPAQQQPLPAVEPSPAAPPLPAAGPTSVSGEQIPKKQEMPGNAPNAEAMKAAMLAAIPAGGAEMGQRSPRVLAAKQGKDASGASGSRAAGGAVSAAVPLAADPGHWRPTIGIAGQDVSAHQGNVNWQSQWNQGSRWAYVKASEGNYYLNENYSQQYNGSRNVGMVRGAYHFAIPNWSSGADQARYFVANGGGWTDDGYTLPPVLDIEYNPYAGRTINGFYFGNTCYDMSKAQLGQWAADFGNTVKALTGRFPVIYSTTDWWNTCVGNTTFGSYPLWIASYWNNPTNSPGSMPVSWGNYTMWQYSSTGPFEGDSNIFNGSYDQLRTFARGVSNPSNPSIKSAADILTTSAAGRLDAFPANGAGRITGPVAIGSGWSGAKALYVVDWNQDGVQDILSQWSDGTLKVFRGAPGGSFYAPIQVGSGWQEMSLTVGWWNVKDAYPGVIGQDYRGNLYRYSNSGGGGLGNGVLIGTGFSGHQLNQIDFDGDGNQDIVTRTTDGTLRLFRSNGVGSFISEPGRVIGSGWGGMTAVSSAVNFSGADSQGLHARFSNGDLYYYPAGSGSWGNRSLIGVGWNDASLISGAALDVESTLGIDQEDIVAVRPDANLYRYPGTGTTALLPEDLIGTGWAGLKAGFVTDWNGDGALDIVAQWSDGRLNVYPGRNGSGFGAAIALGSNWKDWTLSVGTWKKADAHPGIVGYDSTGRLYYFNNPTGRTVSTGVSIGVGWTGLEITQVDFDKDSNADLLVKTGTGDLKLYRSNGTGNFVQESAGVVGTGWNVISDFAAIRGFAGTGSLGIIARTTVGDLRYYPVGANRSWGTPTKIGTGWSSLTILAPAAK</sequence>
<dbReference type="InterPro" id="IPR028994">
    <property type="entry name" value="Integrin_alpha_N"/>
</dbReference>
<dbReference type="EMBL" id="JBBMFV010000001">
    <property type="protein sequence ID" value="MEO3939557.1"/>
    <property type="molecule type" value="Genomic_DNA"/>
</dbReference>
<dbReference type="InterPro" id="IPR006311">
    <property type="entry name" value="TAT_signal"/>
</dbReference>
<evidence type="ECO:0000313" key="7">
    <source>
        <dbReference type="Proteomes" id="UP001448614"/>
    </source>
</evidence>
<dbReference type="InterPro" id="IPR008270">
    <property type="entry name" value="Glyco_hydro_25_AS"/>
</dbReference>
<feature type="region of interest" description="Disordered" evidence="5">
    <location>
        <begin position="33"/>
        <end position="124"/>
    </location>
</feature>
<evidence type="ECO:0000256" key="4">
    <source>
        <dbReference type="RuleBase" id="RU361176"/>
    </source>
</evidence>
<gene>
    <name evidence="6" type="ORF">V3C41_00570</name>
</gene>
<protein>
    <recommendedName>
        <fullName evidence="4">Lysozyme</fullName>
        <ecNumber evidence="4">3.2.1.17</ecNumber>
    </recommendedName>
</protein>
<dbReference type="SUPFAM" id="SSF69318">
    <property type="entry name" value="Integrin alpha N-terminal domain"/>
    <property type="match status" value="1"/>
</dbReference>
<dbReference type="PROSITE" id="PS00953">
    <property type="entry name" value="GLYCOSYL_HYDROL_F25_1"/>
    <property type="match status" value="1"/>
</dbReference>
<dbReference type="Pfam" id="PF01183">
    <property type="entry name" value="Glyco_hydro_25"/>
    <property type="match status" value="1"/>
</dbReference>
<dbReference type="PANTHER" id="PTHR34135:SF2">
    <property type="entry name" value="LYSOZYME"/>
    <property type="match status" value="1"/>
</dbReference>
<evidence type="ECO:0000313" key="6">
    <source>
        <dbReference type="EMBL" id="MEO3939557.1"/>
    </source>
</evidence>
<evidence type="ECO:0000256" key="1">
    <source>
        <dbReference type="ARBA" id="ARBA00010646"/>
    </source>
</evidence>
<evidence type="ECO:0000256" key="3">
    <source>
        <dbReference type="ARBA" id="ARBA00023295"/>
    </source>
</evidence>
<feature type="region of interest" description="Disordered" evidence="5">
    <location>
        <begin position="148"/>
        <end position="169"/>
    </location>
</feature>
<dbReference type="InterPro" id="IPR017853">
    <property type="entry name" value="GH"/>
</dbReference>
<dbReference type="InterPro" id="IPR018077">
    <property type="entry name" value="Glyco_hydro_fam25_subgr"/>
</dbReference>
<proteinExistence type="inferred from homology"/>
<keyword evidence="2 4" id="KW-0378">Hydrolase</keyword>
<dbReference type="EC" id="3.2.1.17" evidence="4"/>
<dbReference type="SUPFAM" id="SSF51445">
    <property type="entry name" value="(Trans)glycosidases"/>
    <property type="match status" value="1"/>
</dbReference>
<dbReference type="PROSITE" id="PS51318">
    <property type="entry name" value="TAT"/>
    <property type="match status" value="1"/>
</dbReference>
<dbReference type="Gene3D" id="3.20.20.80">
    <property type="entry name" value="Glycosidases"/>
    <property type="match status" value="1"/>
</dbReference>
<comment type="catalytic activity">
    <reaction evidence="4">
        <text>Hydrolysis of (1-&gt;4)-beta-linkages between N-acetylmuramic acid and N-acetyl-D-glucosamine residues in a peptidoglycan and between N-acetyl-D-glucosamine residues in chitodextrins.</text>
        <dbReference type="EC" id="3.2.1.17"/>
    </reaction>
</comment>
<keyword evidence="7" id="KW-1185">Reference proteome</keyword>
<feature type="compositionally biased region" description="Low complexity" evidence="5">
    <location>
        <begin position="76"/>
        <end position="90"/>
    </location>
</feature>
<dbReference type="PANTHER" id="PTHR34135">
    <property type="entry name" value="LYSOZYME"/>
    <property type="match status" value="1"/>
</dbReference>
<dbReference type="SMART" id="SM00641">
    <property type="entry name" value="Glyco_25"/>
    <property type="match status" value="1"/>
</dbReference>
<dbReference type="InterPro" id="IPR002053">
    <property type="entry name" value="Glyco_hydro_25"/>
</dbReference>
<keyword evidence="3 4" id="KW-0326">Glycosidase</keyword>
<evidence type="ECO:0000256" key="5">
    <source>
        <dbReference type="SAM" id="MobiDB-lite"/>
    </source>
</evidence>
<dbReference type="PROSITE" id="PS51904">
    <property type="entry name" value="GLYCOSYL_HYDROL_F25_2"/>
    <property type="match status" value="1"/>
</dbReference>
<accession>A0ABV0GLZ8</accession>
<evidence type="ECO:0000256" key="2">
    <source>
        <dbReference type="ARBA" id="ARBA00022801"/>
    </source>
</evidence>
<dbReference type="PROSITE" id="PS51257">
    <property type="entry name" value="PROKAR_LIPOPROTEIN"/>
    <property type="match status" value="1"/>
</dbReference>
<feature type="compositionally biased region" description="Pro residues" evidence="5">
    <location>
        <begin position="91"/>
        <end position="103"/>
    </location>
</feature>